<dbReference type="InterPro" id="IPR049052">
    <property type="entry name" value="nSTAND1"/>
</dbReference>
<dbReference type="Proteomes" id="UP000095185">
    <property type="component" value="Chromosome"/>
</dbReference>
<dbReference type="OrthoDB" id="414967at2"/>
<accession>A0A1D8D0D2</accession>
<dbReference type="STRING" id="274537.BIU88_05030"/>
<evidence type="ECO:0000259" key="1">
    <source>
        <dbReference type="Pfam" id="PF20703"/>
    </source>
</evidence>
<reference evidence="2" key="1">
    <citation type="submission" date="2016-09" db="EMBL/GenBank/DDBJ databases">
        <title>Genome sequence of Chlorobaculum limnaeum.</title>
        <authorList>
            <person name="Liu Z."/>
            <person name="Tank M."/>
            <person name="Bryant D.A."/>
        </authorList>
    </citation>
    <scope>NUCLEOTIDE SEQUENCE [LARGE SCALE GENOMIC DNA]</scope>
    <source>
        <strain evidence="2">DSM 1677</strain>
    </source>
</reference>
<name>A0A1D8D0D2_CHLLM</name>
<evidence type="ECO:0000313" key="3">
    <source>
        <dbReference type="Proteomes" id="UP000095185"/>
    </source>
</evidence>
<dbReference type="InterPro" id="IPR027417">
    <property type="entry name" value="P-loop_NTPase"/>
</dbReference>
<dbReference type="RefSeq" id="WP_069809279.1">
    <property type="nucleotide sequence ID" value="NZ_CP017305.1"/>
</dbReference>
<protein>
    <recommendedName>
        <fullName evidence="1">Novel STAND NTPase 1 domain-containing protein</fullName>
    </recommendedName>
</protein>
<proteinExistence type="predicted"/>
<dbReference type="Gene3D" id="3.40.50.300">
    <property type="entry name" value="P-loop containing nucleotide triphosphate hydrolases"/>
    <property type="match status" value="1"/>
</dbReference>
<organism evidence="2 3">
    <name type="scientific">Chlorobaculum limnaeum</name>
    <dbReference type="NCBI Taxonomy" id="274537"/>
    <lineage>
        <taxon>Bacteria</taxon>
        <taxon>Pseudomonadati</taxon>
        <taxon>Chlorobiota</taxon>
        <taxon>Chlorobiia</taxon>
        <taxon>Chlorobiales</taxon>
        <taxon>Chlorobiaceae</taxon>
        <taxon>Chlorobaculum</taxon>
    </lineage>
</organism>
<dbReference type="KEGG" id="clz:BIU88_05030"/>
<dbReference type="AlphaFoldDB" id="A0A1D8D0D2"/>
<evidence type="ECO:0000313" key="2">
    <source>
        <dbReference type="EMBL" id="AOS83563.1"/>
    </source>
</evidence>
<dbReference type="SUPFAM" id="SSF52540">
    <property type="entry name" value="P-loop containing nucleoside triphosphate hydrolases"/>
    <property type="match status" value="1"/>
</dbReference>
<dbReference type="Pfam" id="PF20703">
    <property type="entry name" value="nSTAND1"/>
    <property type="match status" value="1"/>
</dbReference>
<feature type="domain" description="Novel STAND NTPase 1" evidence="1">
    <location>
        <begin position="8"/>
        <end position="423"/>
    </location>
</feature>
<dbReference type="EMBL" id="CP017305">
    <property type="protein sequence ID" value="AOS83563.1"/>
    <property type="molecule type" value="Genomic_DNA"/>
</dbReference>
<gene>
    <name evidence="2" type="ORF">BIU88_05030</name>
</gene>
<keyword evidence="3" id="KW-1185">Reference proteome</keyword>
<sequence length="487" mass="55385">MSRRNIQPYPGLRAFERYESRVFFGRQQQTDELLRRLKQHHFLAVIGASGSGKSSLVKAGLLAGLEKGYMGEVGSRWSIAEMRPGGQPFSMLAEGLLNDKSFFNAWSNTDAAVSGKEQNRAQYLPSLTAELRRGSRSFHEILDHSPLPDGTRLLLLVDQFEEIFRFREKEVNEATAFVSLLLEACRHEDIYVVITMRSDFLGTAAEFQGLPEAINSGLYLTPRLTREQLHEAICTPASLFGGSVEEALANHLLNEAGNDPDQLPLLQHVLMRLWENDEDKILTLEEYQGMNDLRSALDGHAEQVWSGLDAAGQEIVEIMFRALTERGRDGQDVRRPLKVQRLLELTGVDLPTLARIVDRFRESGRNFLMPPVEVPLSLDTMLDISHESLIRQWIRLREWVSSEVKKAQMYQRLLDAADRHSREEGELWHGTDLALALEWQEETKPDAVWAERYTSSVLIDSISQSASDENKEQLFDLVIKFLVLRKI</sequence>